<proteinExistence type="predicted"/>
<accession>G4TQI1</accession>
<dbReference type="EMBL" id="CAFZ01000236">
    <property type="protein sequence ID" value="CCA73574.1"/>
    <property type="molecule type" value="Genomic_DNA"/>
</dbReference>
<evidence type="ECO:0000313" key="2">
    <source>
        <dbReference type="Proteomes" id="UP000007148"/>
    </source>
</evidence>
<dbReference type="Proteomes" id="UP000007148">
    <property type="component" value="Unassembled WGS sequence"/>
</dbReference>
<name>G4TQI1_SERID</name>
<organism evidence="1 2">
    <name type="scientific">Serendipita indica (strain DSM 11827)</name>
    <name type="common">Root endophyte fungus</name>
    <name type="synonym">Piriformospora indica</name>
    <dbReference type="NCBI Taxonomy" id="1109443"/>
    <lineage>
        <taxon>Eukaryota</taxon>
        <taxon>Fungi</taxon>
        <taxon>Dikarya</taxon>
        <taxon>Basidiomycota</taxon>
        <taxon>Agaricomycotina</taxon>
        <taxon>Agaricomycetes</taxon>
        <taxon>Sebacinales</taxon>
        <taxon>Serendipitaceae</taxon>
        <taxon>Serendipita</taxon>
    </lineage>
</organism>
<dbReference type="OrthoDB" id="2586076at2759"/>
<protein>
    <submittedName>
        <fullName evidence="1">Uncharacterized protein</fullName>
    </submittedName>
</protein>
<comment type="caution">
    <text evidence="1">The sequence shown here is derived from an EMBL/GenBank/DDBJ whole genome shotgun (WGS) entry which is preliminary data.</text>
</comment>
<gene>
    <name evidence="1" type="ORF">PIIN_07526</name>
</gene>
<sequence length="226" mass="25532">MTVNYLPKSYSLPETLLWPAISIMDAKRFGLENSKWKTTTALLLPSPHLHSLKEPSRLVSIPSTARAVANFCFQVNVTLRLPGFSSEDIDALIADPKRLAIQMLRKTTMNVNGQRSTKTVVLGLARCQQVEKELVQRCDERIVRGWFAAGTPRGETSWSAGDLIENKYFIRVVVTLWDDSTPIFKHEEPITMFTHSRTEFEDPSEVHDAPAINLLLASSVESHRQR</sequence>
<reference evidence="1 2" key="1">
    <citation type="journal article" date="2011" name="PLoS Pathog.">
        <title>Endophytic Life Strategies Decoded by Genome and Transcriptome Analyses of the Mutualistic Root Symbiont Piriformospora indica.</title>
        <authorList>
            <person name="Zuccaro A."/>
            <person name="Lahrmann U."/>
            <person name="Guldener U."/>
            <person name="Langen G."/>
            <person name="Pfiffi S."/>
            <person name="Biedenkopf D."/>
            <person name="Wong P."/>
            <person name="Samans B."/>
            <person name="Grimm C."/>
            <person name="Basiewicz M."/>
            <person name="Murat C."/>
            <person name="Martin F."/>
            <person name="Kogel K.H."/>
        </authorList>
    </citation>
    <scope>NUCLEOTIDE SEQUENCE [LARGE SCALE GENOMIC DNA]</scope>
    <source>
        <strain evidence="1 2">DSM 11827</strain>
    </source>
</reference>
<evidence type="ECO:0000313" key="1">
    <source>
        <dbReference type="EMBL" id="CCA73574.1"/>
    </source>
</evidence>
<keyword evidence="2" id="KW-1185">Reference proteome</keyword>
<dbReference type="InParanoid" id="G4TQI1"/>
<dbReference type="HOGENOM" id="CLU_1225186_0_0_1"/>
<dbReference type="AlphaFoldDB" id="G4TQI1"/>